<protein>
    <submittedName>
        <fullName evidence="3">IS630 family transposase</fullName>
    </submittedName>
</protein>
<dbReference type="InterPro" id="IPR036397">
    <property type="entry name" value="RNaseH_sf"/>
</dbReference>
<sequence>MTRPYSLDLRERVVAAVALGQTCRTVAATFSVSVATVVKWSQRQRATGTVAPGKVGGHRRYILTPERDWLLRRVEEDMNLTLHGVRAELAARGVVVSCDTLWRFLRREGISFKKTVHASEQDRPDVARRRAQWKKYQTRVDPTRLVFIDETSAKTNMARPRGWGRRGQRLVAKLPHGHWKTLTFVAALRHDRLAAPCLFRGPINARSFTAYVEQALVPTLRPGDLVVMDNLGSHKGEAVRRAIRAAGAKLFFLPPYSPDLNPIEQVFAKLKSLLKLAEPRAVPTTADTIAHILDCFSPT</sequence>
<proteinExistence type="predicted"/>
<feature type="domain" description="Transposase Synechocystis PCC 6803" evidence="1">
    <location>
        <begin position="5"/>
        <end position="49"/>
    </location>
</feature>
<dbReference type="Pfam" id="PF01710">
    <property type="entry name" value="HTH_Tnp_IS630"/>
    <property type="match status" value="1"/>
</dbReference>
<keyword evidence="4" id="KW-1185">Reference proteome</keyword>
<gene>
    <name evidence="3" type="ORF">ACFQPS_20075</name>
</gene>
<dbReference type="InterPro" id="IPR036388">
    <property type="entry name" value="WH-like_DNA-bd_sf"/>
</dbReference>
<dbReference type="PANTHER" id="PTHR46564:SF1">
    <property type="entry name" value="TRANSPOSASE"/>
    <property type="match status" value="1"/>
</dbReference>
<dbReference type="PANTHER" id="PTHR46564">
    <property type="entry name" value="TRANSPOSASE"/>
    <property type="match status" value="1"/>
</dbReference>
<dbReference type="EMBL" id="JBHTCM010000032">
    <property type="protein sequence ID" value="MFC7335476.1"/>
    <property type="molecule type" value="Genomic_DNA"/>
</dbReference>
<feature type="non-terminal residue" evidence="3">
    <location>
        <position position="299"/>
    </location>
</feature>
<reference evidence="4" key="1">
    <citation type="journal article" date="2019" name="Int. J. Syst. Evol. Microbiol.">
        <title>The Global Catalogue of Microorganisms (GCM) 10K type strain sequencing project: providing services to taxonomists for standard genome sequencing and annotation.</title>
        <authorList>
            <consortium name="The Broad Institute Genomics Platform"/>
            <consortium name="The Broad Institute Genome Sequencing Center for Infectious Disease"/>
            <person name="Wu L."/>
            <person name="Ma J."/>
        </authorList>
    </citation>
    <scope>NUCLEOTIDE SEQUENCE [LARGE SCALE GENOMIC DNA]</scope>
    <source>
        <strain evidence="4">CGMCC 1.16275</strain>
    </source>
</reference>
<evidence type="ECO:0000313" key="3">
    <source>
        <dbReference type="EMBL" id="MFC7335476.1"/>
    </source>
</evidence>
<dbReference type="Gene3D" id="1.10.10.10">
    <property type="entry name" value="Winged helix-like DNA-binding domain superfamily/Winged helix DNA-binding domain"/>
    <property type="match status" value="1"/>
</dbReference>
<evidence type="ECO:0000313" key="4">
    <source>
        <dbReference type="Proteomes" id="UP001596456"/>
    </source>
</evidence>
<evidence type="ECO:0000259" key="2">
    <source>
        <dbReference type="Pfam" id="PF13358"/>
    </source>
</evidence>
<dbReference type="Pfam" id="PF13358">
    <property type="entry name" value="DDE_3"/>
    <property type="match status" value="1"/>
</dbReference>
<dbReference type="SUPFAM" id="SSF46689">
    <property type="entry name" value="Homeodomain-like"/>
    <property type="match status" value="1"/>
</dbReference>
<dbReference type="NCBIfam" id="NF033545">
    <property type="entry name" value="transpos_IS630"/>
    <property type="match status" value="1"/>
</dbReference>
<organism evidence="3 4">
    <name type="scientific">Rhodocista pekingensis</name>
    <dbReference type="NCBI Taxonomy" id="201185"/>
    <lineage>
        <taxon>Bacteria</taxon>
        <taxon>Pseudomonadati</taxon>
        <taxon>Pseudomonadota</taxon>
        <taxon>Alphaproteobacteria</taxon>
        <taxon>Rhodospirillales</taxon>
        <taxon>Azospirillaceae</taxon>
        <taxon>Rhodocista</taxon>
    </lineage>
</organism>
<accession>A0ABW2KZE1</accession>
<dbReference type="InterPro" id="IPR009057">
    <property type="entry name" value="Homeodomain-like_sf"/>
</dbReference>
<dbReference type="InterPro" id="IPR002622">
    <property type="entry name" value="Transposase_14"/>
</dbReference>
<comment type="caution">
    <text evidence="3">The sequence shown here is derived from an EMBL/GenBank/DDBJ whole genome shotgun (WGS) entry which is preliminary data.</text>
</comment>
<dbReference type="InterPro" id="IPR038717">
    <property type="entry name" value="Tc1-like_DDE_dom"/>
</dbReference>
<name>A0ABW2KZE1_9PROT</name>
<evidence type="ECO:0000259" key="1">
    <source>
        <dbReference type="Pfam" id="PF01710"/>
    </source>
</evidence>
<dbReference type="Gene3D" id="3.30.420.10">
    <property type="entry name" value="Ribonuclease H-like superfamily/Ribonuclease H"/>
    <property type="match status" value="1"/>
</dbReference>
<dbReference type="InterPro" id="IPR047655">
    <property type="entry name" value="Transpos_IS630-like"/>
</dbReference>
<dbReference type="RefSeq" id="WP_377361133.1">
    <property type="nucleotide sequence ID" value="NZ_JBHTCM010000032.1"/>
</dbReference>
<dbReference type="Proteomes" id="UP001596456">
    <property type="component" value="Unassembled WGS sequence"/>
</dbReference>
<feature type="domain" description="Tc1-like transposase DDE" evidence="2">
    <location>
        <begin position="144"/>
        <end position="275"/>
    </location>
</feature>